<dbReference type="InterPro" id="IPR029752">
    <property type="entry name" value="D-isomer_DH_CS1"/>
</dbReference>
<proteinExistence type="inferred from homology"/>
<name>A0A1F6PCC1_9BACT</name>
<dbReference type="FunFam" id="3.40.50.720:FF:000203">
    <property type="entry name" value="D-3-phosphoglycerate dehydrogenase (SerA)"/>
    <property type="match status" value="1"/>
</dbReference>
<evidence type="ECO:0000313" key="7">
    <source>
        <dbReference type="EMBL" id="OGH93801.1"/>
    </source>
</evidence>
<dbReference type="PROSITE" id="PS00671">
    <property type="entry name" value="D_2_HYDROXYACID_DH_3"/>
    <property type="match status" value="1"/>
</dbReference>
<feature type="domain" description="D-isomer specific 2-hydroxyacid dehydrogenase catalytic" evidence="5">
    <location>
        <begin position="15"/>
        <end position="332"/>
    </location>
</feature>
<accession>A0A1F6PCC1</accession>
<evidence type="ECO:0000256" key="4">
    <source>
        <dbReference type="RuleBase" id="RU003719"/>
    </source>
</evidence>
<dbReference type="InterPro" id="IPR029753">
    <property type="entry name" value="D-isomer_DH_CS"/>
</dbReference>
<evidence type="ECO:0000259" key="5">
    <source>
        <dbReference type="Pfam" id="PF00389"/>
    </source>
</evidence>
<evidence type="ECO:0000256" key="1">
    <source>
        <dbReference type="ARBA" id="ARBA00005854"/>
    </source>
</evidence>
<dbReference type="PROSITE" id="PS00065">
    <property type="entry name" value="D_2_HYDROXYACID_DH_1"/>
    <property type="match status" value="1"/>
</dbReference>
<dbReference type="Proteomes" id="UP000178254">
    <property type="component" value="Unassembled WGS sequence"/>
</dbReference>
<dbReference type="Pfam" id="PF00389">
    <property type="entry name" value="2-Hacid_dh"/>
    <property type="match status" value="1"/>
</dbReference>
<dbReference type="GO" id="GO:0008720">
    <property type="term" value="F:D-lactate dehydrogenase (NAD+) activity"/>
    <property type="evidence" value="ECO:0007669"/>
    <property type="project" value="TreeGrafter"/>
</dbReference>
<sequence>MTIKKHTVAFYGIWPEMKDYIRSKMSEFHCTIHPESINTENLNKNADILAIFVESPVTKKMINALPKLKMIATMSTGFDHIDLKAAKAKKIPVCNVPFYGENTVAEHAFALILGLTRKLFQSVKRVKEGVYDFHGLRGMDLKGKTLGVVGTGHIGAHLIKMAKGFEMNILGYDPYPNKELAKTLGFKYTTLDKLLATSDIVSLHVPLFKNTYHLINKKNIKKMKPGAILINTARGGLIDPEALVMALQSKHLAGAGLDVLEDENLIQNEELLMSGGCKECQLKTNLMNNIIIDHPDTIVTPHNAFNSIEAIQRIVDTTIENIRAFAKGEIKNDVTTLKPKKN</sequence>
<comment type="similarity">
    <text evidence="1 4">Belongs to the D-isomer specific 2-hydroxyacid dehydrogenase family.</text>
</comment>
<dbReference type="InterPro" id="IPR006139">
    <property type="entry name" value="D-isomer_2_OHA_DH_cat_dom"/>
</dbReference>
<dbReference type="PANTHER" id="PTHR43026">
    <property type="entry name" value="2-HYDROXYACID DEHYDROGENASE HOMOLOG 1-RELATED"/>
    <property type="match status" value="1"/>
</dbReference>
<dbReference type="PANTHER" id="PTHR43026:SF1">
    <property type="entry name" value="2-HYDROXYACID DEHYDROGENASE HOMOLOG 1-RELATED"/>
    <property type="match status" value="1"/>
</dbReference>
<feature type="domain" description="D-isomer specific 2-hydroxyacid dehydrogenase NAD-binding" evidence="6">
    <location>
        <begin position="109"/>
        <end position="304"/>
    </location>
</feature>
<evidence type="ECO:0000313" key="8">
    <source>
        <dbReference type="Proteomes" id="UP000178254"/>
    </source>
</evidence>
<dbReference type="SUPFAM" id="SSF52283">
    <property type="entry name" value="Formate/glycerate dehydrogenase catalytic domain-like"/>
    <property type="match status" value="1"/>
</dbReference>
<keyword evidence="2 4" id="KW-0560">Oxidoreductase</keyword>
<keyword evidence="3" id="KW-0520">NAD</keyword>
<dbReference type="Pfam" id="PF02826">
    <property type="entry name" value="2-Hacid_dh_C"/>
    <property type="match status" value="1"/>
</dbReference>
<dbReference type="InterPro" id="IPR036291">
    <property type="entry name" value="NAD(P)-bd_dom_sf"/>
</dbReference>
<dbReference type="EMBL" id="MFRE01000021">
    <property type="protein sequence ID" value="OGH93801.1"/>
    <property type="molecule type" value="Genomic_DNA"/>
</dbReference>
<dbReference type="SUPFAM" id="SSF51735">
    <property type="entry name" value="NAD(P)-binding Rossmann-fold domains"/>
    <property type="match status" value="1"/>
</dbReference>
<comment type="caution">
    <text evidence="7">The sequence shown here is derived from an EMBL/GenBank/DDBJ whole genome shotgun (WGS) entry which is preliminary data.</text>
</comment>
<evidence type="ECO:0000256" key="2">
    <source>
        <dbReference type="ARBA" id="ARBA00023002"/>
    </source>
</evidence>
<dbReference type="GO" id="GO:0051287">
    <property type="term" value="F:NAD binding"/>
    <property type="evidence" value="ECO:0007669"/>
    <property type="project" value="InterPro"/>
</dbReference>
<dbReference type="STRING" id="1798709.A2538_02915"/>
<dbReference type="Gene3D" id="3.40.50.720">
    <property type="entry name" value="NAD(P)-binding Rossmann-like Domain"/>
    <property type="match status" value="2"/>
</dbReference>
<evidence type="ECO:0000256" key="3">
    <source>
        <dbReference type="ARBA" id="ARBA00023027"/>
    </source>
</evidence>
<reference evidence="7 8" key="1">
    <citation type="journal article" date="2016" name="Nat. Commun.">
        <title>Thousands of microbial genomes shed light on interconnected biogeochemical processes in an aquifer system.</title>
        <authorList>
            <person name="Anantharaman K."/>
            <person name="Brown C.T."/>
            <person name="Hug L.A."/>
            <person name="Sharon I."/>
            <person name="Castelle C.J."/>
            <person name="Probst A.J."/>
            <person name="Thomas B.C."/>
            <person name="Singh A."/>
            <person name="Wilkins M.J."/>
            <person name="Karaoz U."/>
            <person name="Brodie E.L."/>
            <person name="Williams K.H."/>
            <person name="Hubbard S.S."/>
            <person name="Banfield J.F."/>
        </authorList>
    </citation>
    <scope>NUCLEOTIDE SEQUENCE [LARGE SCALE GENOMIC DNA]</scope>
</reference>
<gene>
    <name evidence="7" type="ORF">A2538_02915</name>
</gene>
<dbReference type="AlphaFoldDB" id="A0A1F6PCC1"/>
<evidence type="ECO:0008006" key="9">
    <source>
        <dbReference type="Google" id="ProtNLM"/>
    </source>
</evidence>
<protein>
    <recommendedName>
        <fullName evidence="9">Hydroxyacid dehydrogenase</fullName>
    </recommendedName>
</protein>
<dbReference type="InterPro" id="IPR006140">
    <property type="entry name" value="D-isomer_DH_NAD-bd"/>
</dbReference>
<dbReference type="InterPro" id="IPR058205">
    <property type="entry name" value="D-LDH-like"/>
</dbReference>
<dbReference type="PROSITE" id="PS00670">
    <property type="entry name" value="D_2_HYDROXYACID_DH_2"/>
    <property type="match status" value="1"/>
</dbReference>
<evidence type="ECO:0000259" key="6">
    <source>
        <dbReference type="Pfam" id="PF02826"/>
    </source>
</evidence>
<organism evidence="7 8">
    <name type="scientific">Candidatus Magasanikbacteria bacterium RIFOXYD2_FULL_41_14</name>
    <dbReference type="NCBI Taxonomy" id="1798709"/>
    <lineage>
        <taxon>Bacteria</taxon>
        <taxon>Candidatus Magasanikiibacteriota</taxon>
    </lineage>
</organism>